<evidence type="ECO:0000313" key="6">
    <source>
        <dbReference type="Proteomes" id="UP000305888"/>
    </source>
</evidence>
<keyword evidence="4" id="KW-0378">Hydrolase</keyword>
<keyword evidence="2 4" id="KW-0081">Bacteriolytic enzyme</keyword>
<dbReference type="PANTHER" id="PTHR38107">
    <property type="match status" value="1"/>
</dbReference>
<protein>
    <recommendedName>
        <fullName evidence="4">Lysozyme</fullName>
        <ecNumber evidence="4">3.2.1.17</ecNumber>
    </recommendedName>
</protein>
<dbReference type="InterPro" id="IPR002196">
    <property type="entry name" value="Glyco_hydro_24"/>
</dbReference>
<evidence type="ECO:0000256" key="2">
    <source>
        <dbReference type="ARBA" id="ARBA00022638"/>
    </source>
</evidence>
<gene>
    <name evidence="5" type="ORF">FDP22_06650</name>
</gene>
<dbReference type="Pfam" id="PF00959">
    <property type="entry name" value="Phage_lysozyme"/>
    <property type="match status" value="1"/>
</dbReference>
<dbReference type="Gene3D" id="1.10.530.40">
    <property type="match status" value="1"/>
</dbReference>
<dbReference type="GO" id="GO:0003796">
    <property type="term" value="F:lysozyme activity"/>
    <property type="evidence" value="ECO:0007669"/>
    <property type="project" value="UniProtKB-EC"/>
</dbReference>
<dbReference type="AlphaFoldDB" id="A0A5B8FY15"/>
<dbReference type="GO" id="GO:0009253">
    <property type="term" value="P:peptidoglycan catabolic process"/>
    <property type="evidence" value="ECO:0007669"/>
    <property type="project" value="InterPro"/>
</dbReference>
<dbReference type="InterPro" id="IPR033907">
    <property type="entry name" value="Endolysin_autolysin"/>
</dbReference>
<evidence type="ECO:0000256" key="4">
    <source>
        <dbReference type="RuleBase" id="RU003788"/>
    </source>
</evidence>
<dbReference type="InterPro" id="IPR023347">
    <property type="entry name" value="Lysozyme_dom_sf"/>
</dbReference>
<dbReference type="OrthoDB" id="5327667at2"/>
<dbReference type="Proteomes" id="UP000305888">
    <property type="component" value="Chromosome"/>
</dbReference>
<evidence type="ECO:0000256" key="1">
    <source>
        <dbReference type="ARBA" id="ARBA00022529"/>
    </source>
</evidence>
<dbReference type="InterPro" id="IPR051018">
    <property type="entry name" value="Bacteriophage_GH24"/>
</dbReference>
<dbReference type="GO" id="GO:0016998">
    <property type="term" value="P:cell wall macromolecule catabolic process"/>
    <property type="evidence" value="ECO:0007669"/>
    <property type="project" value="InterPro"/>
</dbReference>
<comment type="similarity">
    <text evidence="4">Belongs to the glycosyl hydrolase 24 family.</text>
</comment>
<dbReference type="KEGG" id="ppru:FDP22_06650"/>
<evidence type="ECO:0000313" key="5">
    <source>
        <dbReference type="EMBL" id="QDL91489.1"/>
    </source>
</evidence>
<dbReference type="PANTHER" id="PTHR38107:SF3">
    <property type="entry name" value="LYSOZYME RRRD-RELATED"/>
    <property type="match status" value="1"/>
</dbReference>
<accession>A0A5B8FY15</accession>
<dbReference type="SUPFAM" id="SSF53955">
    <property type="entry name" value="Lysozyme-like"/>
    <property type="match status" value="1"/>
</dbReference>
<dbReference type="RefSeq" id="WP_138577680.1">
    <property type="nucleotide sequence ID" value="NZ_CP040818.1"/>
</dbReference>
<dbReference type="GO" id="GO:0031640">
    <property type="term" value="P:killing of cells of another organism"/>
    <property type="evidence" value="ECO:0007669"/>
    <property type="project" value="UniProtKB-KW"/>
</dbReference>
<keyword evidence="1 4" id="KW-0929">Antimicrobial</keyword>
<dbReference type="CDD" id="cd00737">
    <property type="entry name" value="lyz_endolysin_autolysin"/>
    <property type="match status" value="1"/>
</dbReference>
<keyword evidence="6" id="KW-1185">Reference proteome</keyword>
<dbReference type="EC" id="3.2.1.17" evidence="4"/>
<organism evidence="5 6">
    <name type="scientific">Paroceanicella profunda</name>
    <dbReference type="NCBI Taxonomy" id="2579971"/>
    <lineage>
        <taxon>Bacteria</taxon>
        <taxon>Pseudomonadati</taxon>
        <taxon>Pseudomonadota</taxon>
        <taxon>Alphaproteobacteria</taxon>
        <taxon>Rhodobacterales</taxon>
        <taxon>Paracoccaceae</taxon>
        <taxon>Paroceanicella</taxon>
    </lineage>
</organism>
<reference evidence="5 6" key="1">
    <citation type="submission" date="2019-06" db="EMBL/GenBank/DDBJ databases">
        <title>Genome sequence of Rhodobacteraceae bacterium D4M1.</title>
        <authorList>
            <person name="Cao J."/>
        </authorList>
    </citation>
    <scope>NUCLEOTIDE SEQUENCE [LARGE SCALE GENOMIC DNA]</scope>
    <source>
        <strain evidence="5 6">D4M1</strain>
    </source>
</reference>
<dbReference type="InterPro" id="IPR023346">
    <property type="entry name" value="Lysozyme-like_dom_sf"/>
</dbReference>
<keyword evidence="3" id="KW-1035">Host cytoplasm</keyword>
<dbReference type="GO" id="GO:0042742">
    <property type="term" value="P:defense response to bacterium"/>
    <property type="evidence" value="ECO:0007669"/>
    <property type="project" value="UniProtKB-KW"/>
</dbReference>
<keyword evidence="4" id="KW-0326">Glycosidase</keyword>
<sequence length="212" mass="22709">MRTSLHGVAALAAHEGIVPAPYRDSAGVWTFGIGHTASAGGPDPATLPRGMPADLDAALRRAVETFRADLALCEARVLAAVPVPLAPHEFDALVSFDFNTGGIDRAHLVTRLNAGDRQGAARAFDTWHKPPEIIPRRDAERELFRTGRYPEAPVPVWRADTSGRLRGVLRAMPVPELLALVAPGPAEPEPEPEPPAPRPSVLSRLIAWLKGS</sequence>
<proteinExistence type="inferred from homology"/>
<name>A0A5B8FY15_9RHOB</name>
<comment type="catalytic activity">
    <reaction evidence="4">
        <text>Hydrolysis of (1-&gt;4)-beta-linkages between N-acetylmuramic acid and N-acetyl-D-glucosamine residues in a peptidoglycan and between N-acetyl-D-glucosamine residues in chitodextrins.</text>
        <dbReference type="EC" id="3.2.1.17"/>
    </reaction>
</comment>
<evidence type="ECO:0000256" key="3">
    <source>
        <dbReference type="ARBA" id="ARBA00023200"/>
    </source>
</evidence>
<dbReference type="EMBL" id="CP040818">
    <property type="protein sequence ID" value="QDL91489.1"/>
    <property type="molecule type" value="Genomic_DNA"/>
</dbReference>